<dbReference type="Proteomes" id="UP000774947">
    <property type="component" value="Unassembled WGS sequence"/>
</dbReference>
<dbReference type="SMART" id="SM00507">
    <property type="entry name" value="HNHc"/>
    <property type="match status" value="1"/>
</dbReference>
<dbReference type="GO" id="GO:0008270">
    <property type="term" value="F:zinc ion binding"/>
    <property type="evidence" value="ECO:0007669"/>
    <property type="project" value="InterPro"/>
</dbReference>
<dbReference type="PANTHER" id="PTHR39639">
    <property type="entry name" value="CHROMOSOME 16, WHOLE GENOME SHOTGUN SEQUENCE"/>
    <property type="match status" value="1"/>
</dbReference>
<dbReference type="Pfam" id="PF03235">
    <property type="entry name" value="GmrSD_N"/>
    <property type="match status" value="1"/>
</dbReference>
<dbReference type="EMBL" id="DYXY01000207">
    <property type="protein sequence ID" value="HJE15971.1"/>
    <property type="molecule type" value="Genomic_DNA"/>
</dbReference>
<comment type="caution">
    <text evidence="2">The sequence shown here is derived from an EMBL/GenBank/DDBJ whole genome shotgun (WGS) entry which is preliminary data.</text>
</comment>
<dbReference type="InterPro" id="IPR002711">
    <property type="entry name" value="HNH"/>
</dbReference>
<dbReference type="PANTHER" id="PTHR39639:SF1">
    <property type="entry name" value="DUF262 DOMAIN-CONTAINING PROTEIN"/>
    <property type="match status" value="1"/>
</dbReference>
<reference evidence="2" key="2">
    <citation type="submission" date="2021-09" db="EMBL/GenBank/DDBJ databases">
        <authorList>
            <person name="Gilroy R."/>
        </authorList>
    </citation>
    <scope>NUCLEOTIDE SEQUENCE</scope>
    <source>
        <strain evidence="2">CHK173-2119</strain>
    </source>
</reference>
<sequence>MKIELKQIPVKDVYDGYKDSGEDGVVGCHGQLNIRPPYQRNFVYDLPEAKAVINTVLHGFPLNVMYWVVDGPDSYEVLDGQQRTLSIMQFLDHKFSINWEGQTVYVDALPDDLYHRLMNYQLMVYWCEGTDSEKLSWFKTVNIAGEKLTTQELRNIAYVGPWLSDAKKHFSKRGCVAAKLADHYVKGDPNRQELLEKALMWIADAQDTTIDEYMAQHKSDDDVDELWQYWQKIVNWVQMTFPRYYKEMKGLNWGELYNKYHSNNYNSSKIDADIQKLIDDDEIKKKKGIWQYELAVNAGEAGATKYLNLRGFPKDMMRKKLKEQGGHCPMCLEEGNDKVYKLSEMEGDHITPWSEGGRTEESNLQMLCKRHNRLKSNH</sequence>
<gene>
    <name evidence="2" type="ORF">K8W17_07825</name>
</gene>
<evidence type="ECO:0000259" key="1">
    <source>
        <dbReference type="SMART" id="SM00507"/>
    </source>
</evidence>
<dbReference type="CDD" id="cd00085">
    <property type="entry name" value="HNHc"/>
    <property type="match status" value="1"/>
</dbReference>
<evidence type="ECO:0000313" key="2">
    <source>
        <dbReference type="EMBL" id="HJE15971.1"/>
    </source>
</evidence>
<accession>A0A921B477</accession>
<organism evidence="2 3">
    <name type="scientific">Lapidilactobacillus dextrinicus</name>
    <dbReference type="NCBI Taxonomy" id="51664"/>
    <lineage>
        <taxon>Bacteria</taxon>
        <taxon>Bacillati</taxon>
        <taxon>Bacillota</taxon>
        <taxon>Bacilli</taxon>
        <taxon>Lactobacillales</taxon>
        <taxon>Lactobacillaceae</taxon>
        <taxon>Lapidilactobacillus</taxon>
    </lineage>
</organism>
<dbReference type="GO" id="GO:0004519">
    <property type="term" value="F:endonuclease activity"/>
    <property type="evidence" value="ECO:0007669"/>
    <property type="project" value="InterPro"/>
</dbReference>
<dbReference type="AlphaFoldDB" id="A0A921B477"/>
<dbReference type="InterPro" id="IPR004919">
    <property type="entry name" value="GmrSD_N"/>
</dbReference>
<proteinExistence type="predicted"/>
<evidence type="ECO:0000313" key="3">
    <source>
        <dbReference type="Proteomes" id="UP000774947"/>
    </source>
</evidence>
<dbReference type="GO" id="GO:0003676">
    <property type="term" value="F:nucleic acid binding"/>
    <property type="evidence" value="ECO:0007669"/>
    <property type="project" value="InterPro"/>
</dbReference>
<dbReference type="Gene3D" id="1.10.30.50">
    <property type="match status" value="1"/>
</dbReference>
<dbReference type="Pfam" id="PF01844">
    <property type="entry name" value="HNH"/>
    <property type="match status" value="1"/>
</dbReference>
<reference evidence="2" key="1">
    <citation type="journal article" date="2021" name="PeerJ">
        <title>Extensive microbial diversity within the chicken gut microbiome revealed by metagenomics and culture.</title>
        <authorList>
            <person name="Gilroy R."/>
            <person name="Ravi A."/>
            <person name="Getino M."/>
            <person name="Pursley I."/>
            <person name="Horton D.L."/>
            <person name="Alikhan N.F."/>
            <person name="Baker D."/>
            <person name="Gharbi K."/>
            <person name="Hall N."/>
            <person name="Watson M."/>
            <person name="Adriaenssens E.M."/>
            <person name="Foster-Nyarko E."/>
            <person name="Jarju S."/>
            <person name="Secka A."/>
            <person name="Antonio M."/>
            <person name="Oren A."/>
            <person name="Chaudhuri R.R."/>
            <person name="La Ragione R."/>
            <person name="Hildebrand F."/>
            <person name="Pallen M.J."/>
        </authorList>
    </citation>
    <scope>NUCLEOTIDE SEQUENCE</scope>
    <source>
        <strain evidence="2">CHK173-2119</strain>
    </source>
</reference>
<dbReference type="InterPro" id="IPR003615">
    <property type="entry name" value="HNH_nuc"/>
</dbReference>
<protein>
    <submittedName>
        <fullName evidence="2">DUF262 domain-containing protein</fullName>
    </submittedName>
</protein>
<feature type="domain" description="HNH nuclease" evidence="1">
    <location>
        <begin position="316"/>
        <end position="373"/>
    </location>
</feature>
<name>A0A921B477_9LACO</name>